<evidence type="ECO:0000256" key="4">
    <source>
        <dbReference type="ARBA" id="ARBA00022737"/>
    </source>
</evidence>
<proteinExistence type="predicted"/>
<keyword evidence="4" id="KW-0677">Repeat</keyword>
<name>A0A3P9HCM6_ORYLA</name>
<reference evidence="6" key="3">
    <citation type="submission" date="2025-08" db="UniProtKB">
        <authorList>
            <consortium name="Ensembl"/>
        </authorList>
    </citation>
    <scope>IDENTIFICATION</scope>
    <source>
        <strain evidence="6">HSOK</strain>
    </source>
</reference>
<keyword evidence="3" id="KW-0732">Signal</keyword>
<dbReference type="PRINTS" id="PR01705">
    <property type="entry name" value="TSP1REPEAT"/>
</dbReference>
<reference key="1">
    <citation type="journal article" date="2007" name="Nature">
        <title>The medaka draft genome and insights into vertebrate genome evolution.</title>
        <authorList>
            <person name="Kasahara M."/>
            <person name="Naruse K."/>
            <person name="Sasaki S."/>
            <person name="Nakatani Y."/>
            <person name="Qu W."/>
            <person name="Ahsan B."/>
            <person name="Yamada T."/>
            <person name="Nagayasu Y."/>
            <person name="Doi K."/>
            <person name="Kasai Y."/>
            <person name="Jindo T."/>
            <person name="Kobayashi D."/>
            <person name="Shimada A."/>
            <person name="Toyoda A."/>
            <person name="Kuroki Y."/>
            <person name="Fujiyama A."/>
            <person name="Sasaki T."/>
            <person name="Shimizu A."/>
            <person name="Asakawa S."/>
            <person name="Shimizu N."/>
            <person name="Hashimoto S."/>
            <person name="Yang J."/>
            <person name="Lee Y."/>
            <person name="Matsushima K."/>
            <person name="Sugano S."/>
            <person name="Sakaizumi M."/>
            <person name="Narita T."/>
            <person name="Ohishi K."/>
            <person name="Haga S."/>
            <person name="Ohta F."/>
            <person name="Nomoto H."/>
            <person name="Nogata K."/>
            <person name="Morishita T."/>
            <person name="Endo T."/>
            <person name="Shin-I T."/>
            <person name="Takeda H."/>
            <person name="Morishita S."/>
            <person name="Kohara Y."/>
        </authorList>
    </citation>
    <scope>NUCLEOTIDE SEQUENCE [LARGE SCALE GENOMIC DNA]</scope>
    <source>
        <strain>Hd-rR</strain>
    </source>
</reference>
<dbReference type="Gene3D" id="2.20.100.10">
    <property type="entry name" value="Thrombospondin type-1 (TSP1) repeat"/>
    <property type="match status" value="5"/>
</dbReference>
<evidence type="ECO:0000313" key="7">
    <source>
        <dbReference type="Proteomes" id="UP000265200"/>
    </source>
</evidence>
<dbReference type="Pfam" id="PF00090">
    <property type="entry name" value="TSP_1"/>
    <property type="match status" value="5"/>
</dbReference>
<dbReference type="InterPro" id="IPR036383">
    <property type="entry name" value="TSP1_rpt_sf"/>
</dbReference>
<dbReference type="Ensembl" id="ENSORLT00015005798.1">
    <property type="protein sequence ID" value="ENSORLP00015005522.1"/>
    <property type="gene ID" value="ENSORLG00015000919.1"/>
</dbReference>
<dbReference type="PANTHER" id="PTHR22906">
    <property type="entry name" value="PROPERDIN"/>
    <property type="match status" value="1"/>
</dbReference>
<sequence>MYCRQPGPPIPTTCRRRQGTPWSFTSLSQWNCSLEYCPIDGGLSPWGPWSSCSLSCGGVGVTTRSRGCTQPSPAHGGRDCQGPLQETTYSECAERNCTWTEWGEWSLCSRSCGVGQQQRIRTYFHPGTNGSWCEDIIGGNLENRFCNIRPLHGGWSRWSPWSRCDKLCGGGRSIRTRSCSSPPPKNGGETQDCQTPPCLDNLCRWSPWSPCSQSCGAGSASRRRLCLCDDDDGDEGDSCPPEIEAEENREETQLCYKQPCPGTNAPWSDWSAWSPCSASCGTGQQSSTRSVLLPHQYGGAPCEGPNIRTTTCSAADCGE</sequence>
<evidence type="ECO:0000256" key="3">
    <source>
        <dbReference type="ARBA" id="ARBA00022729"/>
    </source>
</evidence>
<dbReference type="PANTHER" id="PTHR22906:SF43">
    <property type="entry name" value="PROPERDIN"/>
    <property type="match status" value="1"/>
</dbReference>
<keyword evidence="2" id="KW-0964">Secreted</keyword>
<comment type="subcellular location">
    <subcellularLocation>
        <location evidence="1">Secreted</location>
    </subcellularLocation>
</comment>
<evidence type="ECO:0000256" key="1">
    <source>
        <dbReference type="ARBA" id="ARBA00004613"/>
    </source>
</evidence>
<dbReference type="Proteomes" id="UP000265200">
    <property type="component" value="Chromosome 20"/>
</dbReference>
<dbReference type="PROSITE" id="PS50092">
    <property type="entry name" value="TSP1"/>
    <property type="match status" value="2"/>
</dbReference>
<organism evidence="6 7">
    <name type="scientific">Oryzias latipes</name>
    <name type="common">Japanese rice fish</name>
    <name type="synonym">Japanese killifish</name>
    <dbReference type="NCBI Taxonomy" id="8090"/>
    <lineage>
        <taxon>Eukaryota</taxon>
        <taxon>Metazoa</taxon>
        <taxon>Chordata</taxon>
        <taxon>Craniata</taxon>
        <taxon>Vertebrata</taxon>
        <taxon>Euteleostomi</taxon>
        <taxon>Actinopterygii</taxon>
        <taxon>Neopterygii</taxon>
        <taxon>Teleostei</taxon>
        <taxon>Neoteleostei</taxon>
        <taxon>Acanthomorphata</taxon>
        <taxon>Ovalentaria</taxon>
        <taxon>Atherinomorphae</taxon>
        <taxon>Beloniformes</taxon>
        <taxon>Adrianichthyidae</taxon>
        <taxon>Oryziinae</taxon>
        <taxon>Oryzias</taxon>
    </lineage>
</organism>
<keyword evidence="5" id="KW-1015">Disulfide bond</keyword>
<dbReference type="FunFam" id="2.20.100.10:FF:000001">
    <property type="entry name" value="semaphorin-5A isoform X1"/>
    <property type="match status" value="1"/>
</dbReference>
<dbReference type="InterPro" id="IPR000884">
    <property type="entry name" value="TSP1_rpt"/>
</dbReference>
<protein>
    <submittedName>
        <fullName evidence="6">Uncharacterized protein</fullName>
    </submittedName>
</protein>
<evidence type="ECO:0000313" key="6">
    <source>
        <dbReference type="Ensembl" id="ENSORLP00015005522.1"/>
    </source>
</evidence>
<dbReference type="AlphaFoldDB" id="A0A3P9HCM6"/>
<evidence type="ECO:0000256" key="5">
    <source>
        <dbReference type="ARBA" id="ARBA00023157"/>
    </source>
</evidence>
<accession>A0A3P9HCM6</accession>
<dbReference type="SUPFAM" id="SSF82895">
    <property type="entry name" value="TSP-1 type 1 repeat"/>
    <property type="match status" value="5"/>
</dbReference>
<reference evidence="6 7" key="2">
    <citation type="submission" date="2017-04" db="EMBL/GenBank/DDBJ databases">
        <title>CpG methylation of centromeres and impact of large insertions on vertebrate speciation.</title>
        <authorList>
            <person name="Ichikawa K."/>
            <person name="Yoshimura J."/>
            <person name="Morishita S."/>
        </authorList>
    </citation>
    <scope>NUCLEOTIDE SEQUENCE</scope>
    <source>
        <strain evidence="6 7">HSOK</strain>
    </source>
</reference>
<evidence type="ECO:0000256" key="2">
    <source>
        <dbReference type="ARBA" id="ARBA00022525"/>
    </source>
</evidence>
<dbReference type="SMART" id="SM00209">
    <property type="entry name" value="TSP1"/>
    <property type="match status" value="5"/>
</dbReference>
<dbReference type="InterPro" id="IPR052065">
    <property type="entry name" value="Compl_asym_regulator"/>
</dbReference>
<reference evidence="6" key="4">
    <citation type="submission" date="2025-09" db="UniProtKB">
        <authorList>
            <consortium name="Ensembl"/>
        </authorList>
    </citation>
    <scope>IDENTIFICATION</scope>
    <source>
        <strain evidence="6">HSOK</strain>
    </source>
</reference>